<dbReference type="Proteomes" id="UP001161247">
    <property type="component" value="Chromosome 8"/>
</dbReference>
<reference evidence="4" key="1">
    <citation type="submission" date="2023-03" db="EMBL/GenBank/DDBJ databases">
        <authorList>
            <person name="Julca I."/>
        </authorList>
    </citation>
    <scope>NUCLEOTIDE SEQUENCE</scope>
</reference>
<proteinExistence type="inferred from homology"/>
<sequence>MGSYDSEIAYEVPPYLRVYKDGTVERFVGNGVTPAGFDPVTGVSSKDVVAIPETGVIARLYRPASLTEKTQKLPLVIYFHAGAFCISSAFDPKCQTTLNLLASKANIIAVSVNYRKVPEAPLPAAYEDSWAVIQWVFSHNLGEGCEEWLRENVDFSKVILAGDSAGANIAHHMAIRAGISHRKCGIKFRGIIIRHPYFWGEESIGVEAKDPVKKAMVDKWWKFACPSDKGCDDPLINPFLDEKFGEALDCDRVIVFVAENDVLVERGRRYYELLVKSRWQGTAEMVETPGEDHVFHLFHPNTEKARSVTKRCVAFINQIQ</sequence>
<protein>
    <submittedName>
        <fullName evidence="4">OLC1v1017522C1</fullName>
    </submittedName>
</protein>
<organism evidence="4 5">
    <name type="scientific">Oldenlandia corymbosa var. corymbosa</name>
    <dbReference type="NCBI Taxonomy" id="529605"/>
    <lineage>
        <taxon>Eukaryota</taxon>
        <taxon>Viridiplantae</taxon>
        <taxon>Streptophyta</taxon>
        <taxon>Embryophyta</taxon>
        <taxon>Tracheophyta</taxon>
        <taxon>Spermatophyta</taxon>
        <taxon>Magnoliopsida</taxon>
        <taxon>eudicotyledons</taxon>
        <taxon>Gunneridae</taxon>
        <taxon>Pentapetalae</taxon>
        <taxon>asterids</taxon>
        <taxon>lamiids</taxon>
        <taxon>Gentianales</taxon>
        <taxon>Rubiaceae</taxon>
        <taxon>Rubioideae</taxon>
        <taxon>Spermacoceae</taxon>
        <taxon>Hedyotis-Oldenlandia complex</taxon>
        <taxon>Oldenlandia</taxon>
    </lineage>
</organism>
<evidence type="ECO:0000259" key="3">
    <source>
        <dbReference type="Pfam" id="PF07859"/>
    </source>
</evidence>
<dbReference type="Gene3D" id="3.40.50.1820">
    <property type="entry name" value="alpha/beta hydrolase"/>
    <property type="match status" value="1"/>
</dbReference>
<name>A0AAV1E9L9_OLDCO</name>
<dbReference type="PROSITE" id="PS01174">
    <property type="entry name" value="LIPASE_GDXG_SER"/>
    <property type="match status" value="1"/>
</dbReference>
<dbReference type="InterPro" id="IPR050466">
    <property type="entry name" value="Carboxylest/Gibb_receptor"/>
</dbReference>
<dbReference type="AlphaFoldDB" id="A0AAV1E9L9"/>
<feature type="domain" description="Alpha/beta hydrolase fold-3" evidence="3">
    <location>
        <begin position="76"/>
        <end position="296"/>
    </location>
</feature>
<keyword evidence="5" id="KW-1185">Reference proteome</keyword>
<comment type="similarity">
    <text evidence="1">Belongs to the 'GDXG' lipolytic enzyme family.</text>
</comment>
<dbReference type="PANTHER" id="PTHR23024">
    <property type="entry name" value="ARYLACETAMIDE DEACETYLASE"/>
    <property type="match status" value="1"/>
</dbReference>
<dbReference type="GO" id="GO:0016787">
    <property type="term" value="F:hydrolase activity"/>
    <property type="evidence" value="ECO:0007669"/>
    <property type="project" value="InterPro"/>
</dbReference>
<dbReference type="InterPro" id="IPR029058">
    <property type="entry name" value="AB_hydrolase_fold"/>
</dbReference>
<evidence type="ECO:0000256" key="2">
    <source>
        <dbReference type="PROSITE-ProRule" id="PRU10038"/>
    </source>
</evidence>
<feature type="active site" evidence="2">
    <location>
        <position position="164"/>
    </location>
</feature>
<dbReference type="InterPro" id="IPR033140">
    <property type="entry name" value="Lipase_GDXG_put_SER_AS"/>
</dbReference>
<dbReference type="Pfam" id="PF07859">
    <property type="entry name" value="Abhydrolase_3"/>
    <property type="match status" value="1"/>
</dbReference>
<dbReference type="InterPro" id="IPR013094">
    <property type="entry name" value="AB_hydrolase_3"/>
</dbReference>
<accession>A0AAV1E9L9</accession>
<evidence type="ECO:0000256" key="1">
    <source>
        <dbReference type="ARBA" id="ARBA00010515"/>
    </source>
</evidence>
<dbReference type="PANTHER" id="PTHR23024:SF577">
    <property type="entry name" value="CARBOXYLESTERASE 2-RELATED"/>
    <property type="match status" value="1"/>
</dbReference>
<dbReference type="SUPFAM" id="SSF53474">
    <property type="entry name" value="alpha/beta-Hydrolases"/>
    <property type="match status" value="1"/>
</dbReference>
<evidence type="ECO:0000313" key="5">
    <source>
        <dbReference type="Proteomes" id="UP001161247"/>
    </source>
</evidence>
<evidence type="ECO:0000313" key="4">
    <source>
        <dbReference type="EMBL" id="CAI9116391.1"/>
    </source>
</evidence>
<gene>
    <name evidence="4" type="ORF">OLC1_LOCUS22700</name>
</gene>
<dbReference type="EMBL" id="OX459125">
    <property type="protein sequence ID" value="CAI9116391.1"/>
    <property type="molecule type" value="Genomic_DNA"/>
</dbReference>